<dbReference type="RefSeq" id="WP_378976539.1">
    <property type="nucleotide sequence ID" value="NZ_JBHTBJ010000048.1"/>
</dbReference>
<dbReference type="Pfam" id="PF12146">
    <property type="entry name" value="Hydrolase_4"/>
    <property type="match status" value="1"/>
</dbReference>
<proteinExistence type="predicted"/>
<protein>
    <submittedName>
        <fullName evidence="2">Alpha/beta hydrolase</fullName>
    </submittedName>
</protein>
<evidence type="ECO:0000313" key="3">
    <source>
        <dbReference type="Proteomes" id="UP001596548"/>
    </source>
</evidence>
<dbReference type="PANTHER" id="PTHR12277">
    <property type="entry name" value="ALPHA/BETA HYDROLASE DOMAIN-CONTAINING PROTEIN"/>
    <property type="match status" value="1"/>
</dbReference>
<sequence length="278" mass="28787">MPKVSTLARVLLAVLVLCALLAAAAWLFQRRLIYFPDRSSPPAADRVIPGARDVTLRTTDGLSLTAWLIEPPPQTPGRPLAVLVAPGNAGHRLARAPLAAALAGRGLTVLLVEYRGYGGNPGSPSEDGLARDVEAARAFLLQQAGIPAERLLYYGESLGAAVVTALAAKHPPAGLILRSPFSDLAAVGREHYPFLPVRLLARDRFPVAEVVARVAAPTLIVYGTADAIVPPRQSLAVAAKAAGPVRVVAVDGAGHNDASLLDGAELIDAVAELAAGVS</sequence>
<dbReference type="InterPro" id="IPR029058">
    <property type="entry name" value="AB_hydrolase_fold"/>
</dbReference>
<keyword evidence="3" id="KW-1185">Reference proteome</keyword>
<feature type="domain" description="Serine aminopeptidase S33" evidence="1">
    <location>
        <begin position="81"/>
        <end position="185"/>
    </location>
</feature>
<dbReference type="InterPro" id="IPR022742">
    <property type="entry name" value="Hydrolase_4"/>
</dbReference>
<gene>
    <name evidence="2" type="ORF">ACFQS1_35630</name>
</gene>
<accession>A0ABW2I3F8</accession>
<dbReference type="PANTHER" id="PTHR12277:SF79">
    <property type="entry name" value="XAA-PRO DIPEPTIDYL-PEPTIDASE-RELATED"/>
    <property type="match status" value="1"/>
</dbReference>
<dbReference type="Proteomes" id="UP001596548">
    <property type="component" value="Unassembled WGS sequence"/>
</dbReference>
<comment type="caution">
    <text evidence="2">The sequence shown here is derived from an EMBL/GenBank/DDBJ whole genome shotgun (WGS) entry which is preliminary data.</text>
</comment>
<evidence type="ECO:0000259" key="1">
    <source>
        <dbReference type="Pfam" id="PF12146"/>
    </source>
</evidence>
<keyword evidence="2" id="KW-0378">Hydrolase</keyword>
<dbReference type="Gene3D" id="3.40.50.1820">
    <property type="entry name" value="alpha/beta hydrolase"/>
    <property type="match status" value="1"/>
</dbReference>
<evidence type="ECO:0000313" key="2">
    <source>
        <dbReference type="EMBL" id="MFC7279324.1"/>
    </source>
</evidence>
<name>A0ABW2I3F8_9ACTN</name>
<dbReference type="SUPFAM" id="SSF53474">
    <property type="entry name" value="alpha/beta-Hydrolases"/>
    <property type="match status" value="1"/>
</dbReference>
<dbReference type="EMBL" id="JBHTBJ010000048">
    <property type="protein sequence ID" value="MFC7279324.1"/>
    <property type="molecule type" value="Genomic_DNA"/>
</dbReference>
<reference evidence="3" key="1">
    <citation type="journal article" date="2019" name="Int. J. Syst. Evol. Microbiol.">
        <title>The Global Catalogue of Microorganisms (GCM) 10K type strain sequencing project: providing services to taxonomists for standard genome sequencing and annotation.</title>
        <authorList>
            <consortium name="The Broad Institute Genomics Platform"/>
            <consortium name="The Broad Institute Genome Sequencing Center for Infectious Disease"/>
            <person name="Wu L."/>
            <person name="Ma J."/>
        </authorList>
    </citation>
    <scope>NUCLEOTIDE SEQUENCE [LARGE SCALE GENOMIC DNA]</scope>
    <source>
        <strain evidence="3">XZYJT-10</strain>
    </source>
</reference>
<organism evidence="2 3">
    <name type="scientific">Paractinoplanes rhizophilus</name>
    <dbReference type="NCBI Taxonomy" id="1416877"/>
    <lineage>
        <taxon>Bacteria</taxon>
        <taxon>Bacillati</taxon>
        <taxon>Actinomycetota</taxon>
        <taxon>Actinomycetes</taxon>
        <taxon>Micromonosporales</taxon>
        <taxon>Micromonosporaceae</taxon>
        <taxon>Paractinoplanes</taxon>
    </lineage>
</organism>
<dbReference type="GO" id="GO:0016787">
    <property type="term" value="F:hydrolase activity"/>
    <property type="evidence" value="ECO:0007669"/>
    <property type="project" value="UniProtKB-KW"/>
</dbReference>